<feature type="region of interest" description="Disordered" evidence="1">
    <location>
        <begin position="70"/>
        <end position="92"/>
    </location>
</feature>
<keyword evidence="3" id="KW-1185">Reference proteome</keyword>
<evidence type="ECO:0000313" key="2">
    <source>
        <dbReference type="EMBL" id="OAE29810.1"/>
    </source>
</evidence>
<evidence type="ECO:0000313" key="3">
    <source>
        <dbReference type="Proteomes" id="UP000077202"/>
    </source>
</evidence>
<dbReference type="AlphaFoldDB" id="A0A176W9L6"/>
<proteinExistence type="predicted"/>
<reference evidence="2" key="1">
    <citation type="submission" date="2016-03" db="EMBL/GenBank/DDBJ databases">
        <title>Mechanisms controlling the formation of the plant cell surface in tip-growing cells are functionally conserved among land plants.</title>
        <authorList>
            <person name="Honkanen S."/>
            <person name="Jones V.A."/>
            <person name="Morieri G."/>
            <person name="Champion C."/>
            <person name="Hetherington A.J."/>
            <person name="Kelly S."/>
            <person name="Saint-Marcoux D."/>
            <person name="Proust H."/>
            <person name="Prescott H."/>
            <person name="Dolan L."/>
        </authorList>
    </citation>
    <scope>NUCLEOTIDE SEQUENCE [LARGE SCALE GENOMIC DNA]</scope>
    <source>
        <tissue evidence="2">Whole gametophyte</tissue>
    </source>
</reference>
<comment type="caution">
    <text evidence="2">The sequence shown here is derived from an EMBL/GenBank/DDBJ whole genome shotgun (WGS) entry which is preliminary data.</text>
</comment>
<feature type="compositionally biased region" description="Gly residues" evidence="1">
    <location>
        <begin position="71"/>
        <end position="80"/>
    </location>
</feature>
<gene>
    <name evidence="2" type="ORF">AXG93_1527s1060</name>
</gene>
<evidence type="ECO:0000256" key="1">
    <source>
        <dbReference type="SAM" id="MobiDB-lite"/>
    </source>
</evidence>
<organism evidence="2 3">
    <name type="scientific">Marchantia polymorpha subsp. ruderalis</name>
    <dbReference type="NCBI Taxonomy" id="1480154"/>
    <lineage>
        <taxon>Eukaryota</taxon>
        <taxon>Viridiplantae</taxon>
        <taxon>Streptophyta</taxon>
        <taxon>Embryophyta</taxon>
        <taxon>Marchantiophyta</taxon>
        <taxon>Marchantiopsida</taxon>
        <taxon>Marchantiidae</taxon>
        <taxon>Marchantiales</taxon>
        <taxon>Marchantiaceae</taxon>
        <taxon>Marchantia</taxon>
    </lineage>
</organism>
<sequence length="109" mass="11114">MLCPVTAAAAARKRKSGEIADTLDFALSDKLAAEAAVAIKIASSFCLCGWEMGRGEASIGWSEQRAAAMAGAGGAAGGGTRPDKAARFGSGGSEWRRDLTTLVHRAASE</sequence>
<name>A0A176W9L6_MARPO</name>
<protein>
    <submittedName>
        <fullName evidence="2">Uncharacterized protein</fullName>
    </submittedName>
</protein>
<accession>A0A176W9L6</accession>
<dbReference type="Proteomes" id="UP000077202">
    <property type="component" value="Unassembled WGS sequence"/>
</dbReference>
<dbReference type="EMBL" id="LVLJ01001411">
    <property type="protein sequence ID" value="OAE29810.1"/>
    <property type="molecule type" value="Genomic_DNA"/>
</dbReference>